<evidence type="ECO:0000256" key="7">
    <source>
        <dbReference type="ARBA" id="ARBA00023136"/>
    </source>
</evidence>
<comment type="subcellular location">
    <subcellularLocation>
        <location evidence="8">Endomembrane system</location>
        <topology evidence="8">Single-pass membrane protein</topology>
    </subcellularLocation>
    <subcellularLocation>
        <location evidence="1 9">Membrane</location>
        <topology evidence="1 9">Single-pass type I membrane protein</topology>
    </subcellularLocation>
</comment>
<evidence type="ECO:0000256" key="11">
    <source>
        <dbReference type="SAM" id="SignalP"/>
    </source>
</evidence>
<dbReference type="OrthoDB" id="62956at2759"/>
<keyword evidence="5 11" id="KW-0732">Signal</keyword>
<feature type="domain" description="GOLD" evidence="12">
    <location>
        <begin position="35"/>
        <end position="117"/>
    </location>
</feature>
<evidence type="ECO:0000256" key="10">
    <source>
        <dbReference type="SAM" id="Phobius"/>
    </source>
</evidence>
<keyword evidence="14" id="KW-1185">Reference proteome</keyword>
<dbReference type="EMBL" id="NCKV01004944">
    <property type="protein sequence ID" value="RWS24385.1"/>
    <property type="molecule type" value="Genomic_DNA"/>
</dbReference>
<feature type="chain" id="PRO_5019539182" evidence="11">
    <location>
        <begin position="24"/>
        <end position="210"/>
    </location>
</feature>
<evidence type="ECO:0000313" key="13">
    <source>
        <dbReference type="EMBL" id="RWS24385.1"/>
    </source>
</evidence>
<evidence type="ECO:0000259" key="12">
    <source>
        <dbReference type="PROSITE" id="PS50866"/>
    </source>
</evidence>
<comment type="caution">
    <text evidence="13">The sequence shown here is derived from an EMBL/GenBank/DDBJ whole genome shotgun (WGS) entry which is preliminary data.</text>
</comment>
<evidence type="ECO:0000313" key="14">
    <source>
        <dbReference type="Proteomes" id="UP000288716"/>
    </source>
</evidence>
<gene>
    <name evidence="13" type="ORF">B4U80_03331</name>
</gene>
<keyword evidence="7 10" id="KW-0472">Membrane</keyword>
<dbReference type="InterPro" id="IPR015720">
    <property type="entry name" value="Emp24-like"/>
</dbReference>
<keyword evidence="6 10" id="KW-1133">Transmembrane helix</keyword>
<dbReference type="STRING" id="299467.A0A443SAF1"/>
<keyword evidence="3" id="KW-0217">Developmental protein</keyword>
<proteinExistence type="inferred from homology"/>
<dbReference type="GO" id="GO:0016020">
    <property type="term" value="C:membrane"/>
    <property type="evidence" value="ECO:0007669"/>
    <property type="project" value="UniProtKB-SubCell"/>
</dbReference>
<name>A0A443SAF1_9ACAR</name>
<evidence type="ECO:0000256" key="1">
    <source>
        <dbReference type="ARBA" id="ARBA00004479"/>
    </source>
</evidence>
<evidence type="ECO:0000256" key="8">
    <source>
        <dbReference type="ARBA" id="ARBA00037847"/>
    </source>
</evidence>
<accession>A0A443SAF1</accession>
<organism evidence="13 14">
    <name type="scientific">Leptotrombidium deliense</name>
    <dbReference type="NCBI Taxonomy" id="299467"/>
    <lineage>
        <taxon>Eukaryota</taxon>
        <taxon>Metazoa</taxon>
        <taxon>Ecdysozoa</taxon>
        <taxon>Arthropoda</taxon>
        <taxon>Chelicerata</taxon>
        <taxon>Arachnida</taxon>
        <taxon>Acari</taxon>
        <taxon>Acariformes</taxon>
        <taxon>Trombidiformes</taxon>
        <taxon>Prostigmata</taxon>
        <taxon>Anystina</taxon>
        <taxon>Parasitengona</taxon>
        <taxon>Trombiculoidea</taxon>
        <taxon>Trombiculidae</taxon>
        <taxon>Leptotrombidium</taxon>
    </lineage>
</organism>
<protein>
    <submittedName>
        <fullName evidence="13">Cop-coated vesicle membrane protein P24-like protein</fullName>
    </submittedName>
</protein>
<evidence type="ECO:0000256" key="6">
    <source>
        <dbReference type="ARBA" id="ARBA00022989"/>
    </source>
</evidence>
<dbReference type="SUPFAM" id="SSF101576">
    <property type="entry name" value="Supernatant protein factor (SPF), C-terminal domain"/>
    <property type="match status" value="1"/>
</dbReference>
<sequence length="210" mass="23922">MHHSSFFCCLLIVTLQLIKQSAGVELTFELADNARQCFYEDIAKGKQSTLEFQVVTGGHYDVDLVVENPNGLVLYHGMKKQFDTFKWTADTSGSYSFCFSNEFSTFSHKLIYFDFQAGEEPPLPGVSEHATALTKMEHTAVNLHENLNQVIDAQTHYRLNEATGRKRAEDLNHRVMYWSIGETFVILMVTVGQVFILKNFFTDRKSTIST</sequence>
<comment type="similarity">
    <text evidence="2 9">Belongs to the EMP24/GP25L family.</text>
</comment>
<dbReference type="SMART" id="SM01190">
    <property type="entry name" value="EMP24_GP25L"/>
    <property type="match status" value="1"/>
</dbReference>
<dbReference type="PANTHER" id="PTHR22811">
    <property type="entry name" value="TRANSMEMBRANE EMP24 DOMAIN-CONTAINING PROTEIN"/>
    <property type="match status" value="1"/>
</dbReference>
<evidence type="ECO:0000256" key="2">
    <source>
        <dbReference type="ARBA" id="ARBA00007104"/>
    </source>
</evidence>
<evidence type="ECO:0000256" key="9">
    <source>
        <dbReference type="RuleBase" id="RU003827"/>
    </source>
</evidence>
<keyword evidence="4 9" id="KW-0812">Transmembrane</keyword>
<dbReference type="GO" id="GO:0012505">
    <property type="term" value="C:endomembrane system"/>
    <property type="evidence" value="ECO:0007669"/>
    <property type="project" value="UniProtKB-SubCell"/>
</dbReference>
<dbReference type="PROSITE" id="PS50866">
    <property type="entry name" value="GOLD"/>
    <property type="match status" value="1"/>
</dbReference>
<evidence type="ECO:0000256" key="3">
    <source>
        <dbReference type="ARBA" id="ARBA00022473"/>
    </source>
</evidence>
<feature type="transmembrane region" description="Helical" evidence="10">
    <location>
        <begin position="175"/>
        <end position="197"/>
    </location>
</feature>
<dbReference type="VEuPathDB" id="VectorBase:LDEU007655"/>
<feature type="signal peptide" evidence="11">
    <location>
        <begin position="1"/>
        <end position="23"/>
    </location>
</feature>
<dbReference type="Pfam" id="PF01105">
    <property type="entry name" value="EMP24_GP25L"/>
    <property type="match status" value="1"/>
</dbReference>
<dbReference type="Proteomes" id="UP000288716">
    <property type="component" value="Unassembled WGS sequence"/>
</dbReference>
<dbReference type="InterPro" id="IPR036598">
    <property type="entry name" value="GOLD_dom_sf"/>
</dbReference>
<evidence type="ECO:0000256" key="4">
    <source>
        <dbReference type="ARBA" id="ARBA00022692"/>
    </source>
</evidence>
<dbReference type="InterPro" id="IPR009038">
    <property type="entry name" value="GOLD_dom"/>
</dbReference>
<evidence type="ECO:0000256" key="5">
    <source>
        <dbReference type="ARBA" id="ARBA00022729"/>
    </source>
</evidence>
<reference evidence="13 14" key="1">
    <citation type="journal article" date="2018" name="Gigascience">
        <title>Genomes of trombidid mites reveal novel predicted allergens and laterally-transferred genes associated with secondary metabolism.</title>
        <authorList>
            <person name="Dong X."/>
            <person name="Chaisiri K."/>
            <person name="Xia D."/>
            <person name="Armstrong S.D."/>
            <person name="Fang Y."/>
            <person name="Donnelly M.J."/>
            <person name="Kadowaki T."/>
            <person name="McGarry J.W."/>
            <person name="Darby A.C."/>
            <person name="Makepeace B.L."/>
        </authorList>
    </citation>
    <scope>NUCLEOTIDE SEQUENCE [LARGE SCALE GENOMIC DNA]</scope>
    <source>
        <strain evidence="13">UoL-UT</strain>
    </source>
</reference>
<dbReference type="AlphaFoldDB" id="A0A443SAF1"/>